<gene>
    <name evidence="1" type="ORF">SAMN04488513_10783</name>
</gene>
<dbReference type="STRING" id="192903.SAMN04488513_10783"/>
<keyword evidence="2" id="KW-1185">Reference proteome</keyword>
<accession>A0A1M6LAC5</accession>
<evidence type="ECO:0000313" key="1">
    <source>
        <dbReference type="EMBL" id="SHJ68089.1"/>
    </source>
</evidence>
<protein>
    <submittedName>
        <fullName evidence="1">Uncharacterized protein</fullName>
    </submittedName>
</protein>
<dbReference type="AlphaFoldDB" id="A0A1M6LAC5"/>
<proteinExistence type="predicted"/>
<organism evidence="1 2">
    <name type="scientific">Pseudozobellia thermophila</name>
    <dbReference type="NCBI Taxonomy" id="192903"/>
    <lineage>
        <taxon>Bacteria</taxon>
        <taxon>Pseudomonadati</taxon>
        <taxon>Bacteroidota</taxon>
        <taxon>Flavobacteriia</taxon>
        <taxon>Flavobacteriales</taxon>
        <taxon>Flavobacteriaceae</taxon>
        <taxon>Pseudozobellia</taxon>
    </lineage>
</organism>
<reference evidence="2" key="1">
    <citation type="submission" date="2016-11" db="EMBL/GenBank/DDBJ databases">
        <authorList>
            <person name="Varghese N."/>
            <person name="Submissions S."/>
        </authorList>
    </citation>
    <scope>NUCLEOTIDE SEQUENCE [LARGE SCALE GENOMIC DNA]</scope>
    <source>
        <strain evidence="2">DSM 19858</strain>
    </source>
</reference>
<sequence length="128" mass="14770">MFDHFRKMNTLFRTIGVFVLTSVLFVSLGMGSRPSPEPPLLDGSANDEGKAYSASTKLPCQFIDFDDSLQGLESLPESYHQVPPGFTALHKFIETYLAAEYRSYKIYSHNLLTRFRKCDIIFPFHYFW</sequence>
<name>A0A1M6LAC5_9FLAO</name>
<dbReference type="Proteomes" id="UP000184543">
    <property type="component" value="Unassembled WGS sequence"/>
</dbReference>
<dbReference type="EMBL" id="FQYU01000007">
    <property type="protein sequence ID" value="SHJ68089.1"/>
    <property type="molecule type" value="Genomic_DNA"/>
</dbReference>
<evidence type="ECO:0000313" key="2">
    <source>
        <dbReference type="Proteomes" id="UP000184543"/>
    </source>
</evidence>